<evidence type="ECO:0000256" key="6">
    <source>
        <dbReference type="SAM" id="MobiDB-lite"/>
    </source>
</evidence>
<dbReference type="EMBL" id="MRZV01000277">
    <property type="protein sequence ID" value="PIK53656.1"/>
    <property type="molecule type" value="Genomic_DNA"/>
</dbReference>
<feature type="compositionally biased region" description="Polar residues" evidence="6">
    <location>
        <begin position="235"/>
        <end position="251"/>
    </location>
</feature>
<reference evidence="9 10" key="1">
    <citation type="journal article" date="2017" name="PLoS Biol.">
        <title>The sea cucumber genome provides insights into morphological evolution and visceral regeneration.</title>
        <authorList>
            <person name="Zhang X."/>
            <person name="Sun L."/>
            <person name="Yuan J."/>
            <person name="Sun Y."/>
            <person name="Gao Y."/>
            <person name="Zhang L."/>
            <person name="Li S."/>
            <person name="Dai H."/>
            <person name="Hamel J.F."/>
            <person name="Liu C."/>
            <person name="Yu Y."/>
            <person name="Liu S."/>
            <person name="Lin W."/>
            <person name="Guo K."/>
            <person name="Jin S."/>
            <person name="Xu P."/>
            <person name="Storey K.B."/>
            <person name="Huan P."/>
            <person name="Zhang T."/>
            <person name="Zhou Y."/>
            <person name="Zhang J."/>
            <person name="Lin C."/>
            <person name="Li X."/>
            <person name="Xing L."/>
            <person name="Huo D."/>
            <person name="Sun M."/>
            <person name="Wang L."/>
            <person name="Mercier A."/>
            <person name="Li F."/>
            <person name="Yang H."/>
            <person name="Xiang J."/>
        </authorList>
    </citation>
    <scope>NUCLEOTIDE SEQUENCE [LARGE SCALE GENOMIC DNA]</scope>
    <source>
        <strain evidence="9">Shaxun</strain>
        <tissue evidence="9">Muscle</tissue>
    </source>
</reference>
<feature type="region of interest" description="Disordered" evidence="6">
    <location>
        <begin position="235"/>
        <end position="256"/>
    </location>
</feature>
<dbReference type="PANTHER" id="PTHR45698">
    <property type="entry name" value="TRACE AMINE-ASSOCIATED RECEPTOR 19N-RELATED"/>
    <property type="match status" value="1"/>
</dbReference>
<keyword evidence="5" id="KW-0297">G-protein coupled receptor</keyword>
<dbReference type="PANTHER" id="PTHR45698:SF1">
    <property type="entry name" value="TRACE AMINE-ASSOCIATED RECEPTOR 13C-LIKE"/>
    <property type="match status" value="1"/>
</dbReference>
<evidence type="ECO:0000313" key="9">
    <source>
        <dbReference type="EMBL" id="PIK53656.1"/>
    </source>
</evidence>
<evidence type="ECO:0000256" key="2">
    <source>
        <dbReference type="ARBA" id="ARBA00022692"/>
    </source>
</evidence>
<dbReference type="OrthoDB" id="6232294at2759"/>
<keyword evidence="10" id="KW-1185">Reference proteome</keyword>
<dbReference type="Gene3D" id="1.20.1070.10">
    <property type="entry name" value="Rhodopsin 7-helix transmembrane proteins"/>
    <property type="match status" value="1"/>
</dbReference>
<evidence type="ECO:0000256" key="4">
    <source>
        <dbReference type="ARBA" id="ARBA00023136"/>
    </source>
</evidence>
<comment type="subcellular location">
    <subcellularLocation>
        <location evidence="1">Membrane</location>
    </subcellularLocation>
</comment>
<dbReference type="InterPro" id="IPR000276">
    <property type="entry name" value="GPCR_Rhodpsn"/>
</dbReference>
<feature type="domain" description="G-protein coupled receptors family 1 profile" evidence="8">
    <location>
        <begin position="25"/>
        <end position="273"/>
    </location>
</feature>
<keyword evidence="5 9" id="KW-0675">Receptor</keyword>
<proteinExistence type="inferred from homology"/>
<feature type="transmembrane region" description="Helical" evidence="7">
    <location>
        <begin position="12"/>
        <end position="35"/>
    </location>
</feature>
<gene>
    <name evidence="9" type="ORF">BSL78_09422</name>
</gene>
<comment type="similarity">
    <text evidence="5">Belongs to the G-protein coupled receptor 1 family.</text>
</comment>
<dbReference type="CDD" id="cd00637">
    <property type="entry name" value="7tm_classA_rhodopsin-like"/>
    <property type="match status" value="1"/>
</dbReference>
<evidence type="ECO:0000256" key="5">
    <source>
        <dbReference type="RuleBase" id="RU000688"/>
    </source>
</evidence>
<feature type="transmembrane region" description="Helical" evidence="7">
    <location>
        <begin position="47"/>
        <end position="69"/>
    </location>
</feature>
<feature type="transmembrane region" description="Helical" evidence="7">
    <location>
        <begin position="170"/>
        <end position="199"/>
    </location>
</feature>
<comment type="caution">
    <text evidence="9">The sequence shown here is derived from an EMBL/GenBank/DDBJ whole genome shotgun (WGS) entry which is preliminary data.</text>
</comment>
<dbReference type="AlphaFoldDB" id="A0A2G8L061"/>
<evidence type="ECO:0000256" key="7">
    <source>
        <dbReference type="SAM" id="Phobius"/>
    </source>
</evidence>
<dbReference type="PROSITE" id="PS00237">
    <property type="entry name" value="G_PROTEIN_RECEP_F1_1"/>
    <property type="match status" value="1"/>
</dbReference>
<protein>
    <submittedName>
        <fullName evidence="9">Putative galanin receptor type 2-like</fullName>
    </submittedName>
</protein>
<organism evidence="9 10">
    <name type="scientific">Stichopus japonicus</name>
    <name type="common">Sea cucumber</name>
    <dbReference type="NCBI Taxonomy" id="307972"/>
    <lineage>
        <taxon>Eukaryota</taxon>
        <taxon>Metazoa</taxon>
        <taxon>Echinodermata</taxon>
        <taxon>Eleutherozoa</taxon>
        <taxon>Echinozoa</taxon>
        <taxon>Holothuroidea</taxon>
        <taxon>Aspidochirotacea</taxon>
        <taxon>Aspidochirotida</taxon>
        <taxon>Stichopodidae</taxon>
        <taxon>Apostichopus</taxon>
    </lineage>
</organism>
<feature type="transmembrane region" description="Helical" evidence="7">
    <location>
        <begin position="132"/>
        <end position="150"/>
    </location>
</feature>
<evidence type="ECO:0000259" key="8">
    <source>
        <dbReference type="PROSITE" id="PS50262"/>
    </source>
</evidence>
<keyword evidence="2 5" id="KW-0812">Transmembrane</keyword>
<dbReference type="Proteomes" id="UP000230750">
    <property type="component" value="Unassembled WGS sequence"/>
</dbReference>
<keyword evidence="5" id="KW-0807">Transducer</keyword>
<dbReference type="PROSITE" id="PS50262">
    <property type="entry name" value="G_PROTEIN_RECEP_F1_2"/>
    <property type="match status" value="1"/>
</dbReference>
<dbReference type="GO" id="GO:0016020">
    <property type="term" value="C:membrane"/>
    <property type="evidence" value="ECO:0007669"/>
    <property type="project" value="UniProtKB-SubCell"/>
</dbReference>
<dbReference type="Pfam" id="PF00001">
    <property type="entry name" value="7tm_1"/>
    <property type="match status" value="1"/>
</dbReference>
<keyword evidence="4 7" id="KW-0472">Membrane</keyword>
<dbReference type="InterPro" id="IPR017452">
    <property type="entry name" value="GPCR_Rhodpsn_7TM"/>
</dbReference>
<evidence type="ECO:0000313" key="10">
    <source>
        <dbReference type="Proteomes" id="UP000230750"/>
    </source>
</evidence>
<sequence>MTTHLRTLHGLITINIVIGTCGFLGNSVVVIVFLARGKKTFKNWTQMYILHQSSIDCLASMVFLLLRYFNDSATLAAGGRRQILICKIWFSEYFLWSLFMVSTYNLVLVSLERFLAIVFPVLHRNHMSRRKVLATMVVPWLWAFTFQSYWPPVYELFGTDCFPVWPQRWLQPFFGVLTFLFEYFLPLMVMLISYGTIIYKLKGMSDKRENQASRMQADTRNSNLTADPTSYPAISTISNMPTQENPRTNGTLKPAKKEANIYSKPSKTSLRLL</sequence>
<name>A0A2G8L061_STIJA</name>
<keyword evidence="3 7" id="KW-1133">Transmembrane helix</keyword>
<dbReference type="SUPFAM" id="SSF81321">
    <property type="entry name" value="Family A G protein-coupled receptor-like"/>
    <property type="match status" value="1"/>
</dbReference>
<dbReference type="STRING" id="307972.A0A2G8L061"/>
<evidence type="ECO:0000256" key="1">
    <source>
        <dbReference type="ARBA" id="ARBA00004370"/>
    </source>
</evidence>
<dbReference type="PRINTS" id="PR00237">
    <property type="entry name" value="GPCRRHODOPSN"/>
</dbReference>
<accession>A0A2G8L061</accession>
<evidence type="ECO:0000256" key="3">
    <source>
        <dbReference type="ARBA" id="ARBA00022989"/>
    </source>
</evidence>
<feature type="transmembrane region" description="Helical" evidence="7">
    <location>
        <begin position="93"/>
        <end position="111"/>
    </location>
</feature>
<dbReference type="GO" id="GO:0004930">
    <property type="term" value="F:G protein-coupled receptor activity"/>
    <property type="evidence" value="ECO:0007669"/>
    <property type="project" value="UniProtKB-KW"/>
</dbReference>